<gene>
    <name evidence="1" type="ORF">MLD38_010367</name>
</gene>
<dbReference type="Proteomes" id="UP001057402">
    <property type="component" value="Chromosome 4"/>
</dbReference>
<name>A0ACB9R1F0_9MYRT</name>
<organism evidence="1 2">
    <name type="scientific">Melastoma candidum</name>
    <dbReference type="NCBI Taxonomy" id="119954"/>
    <lineage>
        <taxon>Eukaryota</taxon>
        <taxon>Viridiplantae</taxon>
        <taxon>Streptophyta</taxon>
        <taxon>Embryophyta</taxon>
        <taxon>Tracheophyta</taxon>
        <taxon>Spermatophyta</taxon>
        <taxon>Magnoliopsida</taxon>
        <taxon>eudicotyledons</taxon>
        <taxon>Gunneridae</taxon>
        <taxon>Pentapetalae</taxon>
        <taxon>rosids</taxon>
        <taxon>malvids</taxon>
        <taxon>Myrtales</taxon>
        <taxon>Melastomataceae</taxon>
        <taxon>Melastomatoideae</taxon>
        <taxon>Melastomateae</taxon>
        <taxon>Melastoma</taxon>
    </lineage>
</organism>
<evidence type="ECO:0000313" key="2">
    <source>
        <dbReference type="Proteomes" id="UP001057402"/>
    </source>
</evidence>
<reference evidence="2" key="1">
    <citation type="journal article" date="2023" name="Front. Plant Sci.">
        <title>Chromosomal-level genome assembly of Melastoma candidum provides insights into trichome evolution.</title>
        <authorList>
            <person name="Zhong Y."/>
            <person name="Wu W."/>
            <person name="Sun C."/>
            <person name="Zou P."/>
            <person name="Liu Y."/>
            <person name="Dai S."/>
            <person name="Zhou R."/>
        </authorList>
    </citation>
    <scope>NUCLEOTIDE SEQUENCE [LARGE SCALE GENOMIC DNA]</scope>
</reference>
<accession>A0ACB9R1F0</accession>
<keyword evidence="2" id="KW-1185">Reference proteome</keyword>
<proteinExistence type="predicted"/>
<evidence type="ECO:0000313" key="1">
    <source>
        <dbReference type="EMBL" id="KAI4372086.1"/>
    </source>
</evidence>
<dbReference type="EMBL" id="CM042883">
    <property type="protein sequence ID" value="KAI4372086.1"/>
    <property type="molecule type" value="Genomic_DNA"/>
</dbReference>
<comment type="caution">
    <text evidence="1">The sequence shown here is derived from an EMBL/GenBank/DDBJ whole genome shotgun (WGS) entry which is preliminary data.</text>
</comment>
<sequence length="145" mass="16196">MAYRVELEVEGTITRAYHRHAACHSCSLTLQASVHRKQVISHGFNQGQRLGSCTAGLQRKVRFMDFLPGIVQAWELVAISVVEPPPSLVGSLLVVKEIVLRCFPANQDIVLRCFPANQDIVLQLRWSFLQCGPENLPEGSMEAIR</sequence>
<protein>
    <submittedName>
        <fullName evidence="1">Uncharacterized protein</fullName>
    </submittedName>
</protein>